<keyword evidence="3" id="KW-0479">Metal-binding</keyword>
<name>A0A8J3CUK2_9BACT</name>
<keyword evidence="3" id="KW-0822">Tryptophan biosynthesis</keyword>
<dbReference type="GO" id="GO:0004048">
    <property type="term" value="F:anthranilate phosphoribosyltransferase activity"/>
    <property type="evidence" value="ECO:0007669"/>
    <property type="project" value="UniProtKB-UniRule"/>
</dbReference>
<feature type="binding site" evidence="3">
    <location>
        <position position="79"/>
    </location>
    <ligand>
        <name>5-phospho-alpha-D-ribose 1-diphosphate</name>
        <dbReference type="ChEBI" id="CHEBI:58017"/>
    </ligand>
</feature>
<reference evidence="6" key="2">
    <citation type="submission" date="2020-09" db="EMBL/GenBank/DDBJ databases">
        <authorList>
            <person name="Sun Q."/>
            <person name="Kim S."/>
        </authorList>
    </citation>
    <scope>NUCLEOTIDE SEQUENCE</scope>
    <source>
        <strain evidence="6">KCTC 23224</strain>
    </source>
</reference>
<feature type="domain" description="Glycosyl transferase family 3" evidence="4">
    <location>
        <begin position="72"/>
        <end position="320"/>
    </location>
</feature>
<dbReference type="SUPFAM" id="SSF52418">
    <property type="entry name" value="Nucleoside phosphorylase/phosphoribosyltransferase catalytic domain"/>
    <property type="match status" value="1"/>
</dbReference>
<dbReference type="EMBL" id="BMYF01000003">
    <property type="protein sequence ID" value="GHB28451.1"/>
    <property type="molecule type" value="Genomic_DNA"/>
</dbReference>
<evidence type="ECO:0000256" key="2">
    <source>
        <dbReference type="ARBA" id="ARBA00022679"/>
    </source>
</evidence>
<feature type="binding site" evidence="3">
    <location>
        <begin position="89"/>
        <end position="92"/>
    </location>
    <ligand>
        <name>5-phospho-alpha-D-ribose 1-diphosphate</name>
        <dbReference type="ChEBI" id="CHEBI:58017"/>
    </ligand>
</feature>
<feature type="binding site" evidence="3">
    <location>
        <position position="110"/>
    </location>
    <ligand>
        <name>anthranilate</name>
        <dbReference type="ChEBI" id="CHEBI:16567"/>
        <label>1</label>
    </ligand>
</feature>
<feature type="binding site" evidence="3">
    <location>
        <position position="224"/>
    </location>
    <ligand>
        <name>Mg(2+)</name>
        <dbReference type="ChEBI" id="CHEBI:18420"/>
        <label>1</label>
    </ligand>
</feature>
<evidence type="ECO:0000313" key="6">
    <source>
        <dbReference type="EMBL" id="GHB28451.1"/>
    </source>
</evidence>
<feature type="binding site" evidence="3">
    <location>
        <position position="119"/>
    </location>
    <ligand>
        <name>5-phospho-alpha-D-ribose 1-diphosphate</name>
        <dbReference type="ChEBI" id="CHEBI:58017"/>
    </ligand>
</feature>
<feature type="binding site" evidence="3">
    <location>
        <position position="165"/>
    </location>
    <ligand>
        <name>anthranilate</name>
        <dbReference type="ChEBI" id="CHEBI:16567"/>
        <label>2</label>
    </ligand>
</feature>
<evidence type="ECO:0000313" key="7">
    <source>
        <dbReference type="Proteomes" id="UP000642809"/>
    </source>
</evidence>
<comment type="similarity">
    <text evidence="3">Belongs to the anthranilate phosphoribosyltransferase family.</text>
</comment>
<feature type="binding site" evidence="3">
    <location>
        <position position="224"/>
    </location>
    <ligand>
        <name>Mg(2+)</name>
        <dbReference type="ChEBI" id="CHEBI:18420"/>
        <label>2</label>
    </ligand>
</feature>
<dbReference type="InterPro" id="IPR005940">
    <property type="entry name" value="Anthranilate_Pribosyl_Tfrase"/>
</dbReference>
<keyword evidence="7" id="KW-1185">Reference proteome</keyword>
<protein>
    <recommendedName>
        <fullName evidence="3">Anthranilate phosphoribosyltransferase</fullName>
        <ecNumber evidence="3">2.4.2.18</ecNumber>
    </recommendedName>
</protein>
<dbReference type="PANTHER" id="PTHR43285">
    <property type="entry name" value="ANTHRANILATE PHOSPHORIBOSYLTRANSFERASE"/>
    <property type="match status" value="1"/>
</dbReference>
<evidence type="ECO:0000256" key="1">
    <source>
        <dbReference type="ARBA" id="ARBA00022676"/>
    </source>
</evidence>
<dbReference type="GO" id="GO:0000287">
    <property type="term" value="F:magnesium ion binding"/>
    <property type="evidence" value="ECO:0007669"/>
    <property type="project" value="UniProtKB-UniRule"/>
</dbReference>
<feature type="domain" description="Glycosyl transferase family 3 N-terminal" evidence="5">
    <location>
        <begin position="2"/>
        <end position="63"/>
    </location>
</feature>
<keyword evidence="1 3" id="KW-0328">Glycosyltransferase</keyword>
<dbReference type="AlphaFoldDB" id="A0A8J3CUK2"/>
<dbReference type="SUPFAM" id="SSF47648">
    <property type="entry name" value="Nucleoside phosphorylase/phosphoribosyltransferase N-terminal domain"/>
    <property type="match status" value="1"/>
</dbReference>
<dbReference type="GO" id="GO:0000162">
    <property type="term" value="P:L-tryptophan biosynthetic process"/>
    <property type="evidence" value="ECO:0007669"/>
    <property type="project" value="UniProtKB-UniRule"/>
</dbReference>
<dbReference type="GO" id="GO:0005829">
    <property type="term" value="C:cytosol"/>
    <property type="evidence" value="ECO:0007669"/>
    <property type="project" value="TreeGrafter"/>
</dbReference>
<dbReference type="HAMAP" id="MF_00211">
    <property type="entry name" value="TrpD"/>
    <property type="match status" value="1"/>
</dbReference>
<dbReference type="UniPathway" id="UPA00035">
    <property type="reaction ID" value="UER00041"/>
</dbReference>
<dbReference type="Pfam" id="PF02885">
    <property type="entry name" value="Glycos_trans_3N"/>
    <property type="match status" value="1"/>
</dbReference>
<reference evidence="6" key="1">
    <citation type="journal article" date="2014" name="Int. J. Syst. Evol. Microbiol.">
        <title>Complete genome sequence of Corynebacterium casei LMG S-19264T (=DSM 44701T), isolated from a smear-ripened cheese.</title>
        <authorList>
            <consortium name="US DOE Joint Genome Institute (JGI-PGF)"/>
            <person name="Walter F."/>
            <person name="Albersmeier A."/>
            <person name="Kalinowski J."/>
            <person name="Ruckert C."/>
        </authorList>
    </citation>
    <scope>NUCLEOTIDE SEQUENCE</scope>
    <source>
        <strain evidence="6">KCTC 23224</strain>
    </source>
</reference>
<keyword evidence="3" id="KW-0028">Amino-acid biosynthesis</keyword>
<dbReference type="RefSeq" id="WP_189579007.1">
    <property type="nucleotide sequence ID" value="NZ_BMYF01000003.1"/>
</dbReference>
<comment type="caution">
    <text evidence="6">The sequence shown here is derived from an EMBL/GenBank/DDBJ whole genome shotgun (WGS) entry which is preliminary data.</text>
</comment>
<dbReference type="EC" id="2.4.2.18" evidence="3"/>
<evidence type="ECO:0000259" key="5">
    <source>
        <dbReference type="Pfam" id="PF02885"/>
    </source>
</evidence>
<accession>A0A8J3CUK2</accession>
<comment type="cofactor">
    <cofactor evidence="3">
        <name>Mg(2+)</name>
        <dbReference type="ChEBI" id="CHEBI:18420"/>
    </cofactor>
    <text evidence="3">Binds 2 magnesium ions per monomer.</text>
</comment>
<evidence type="ECO:0000259" key="4">
    <source>
        <dbReference type="Pfam" id="PF00591"/>
    </source>
</evidence>
<dbReference type="Pfam" id="PF00591">
    <property type="entry name" value="Glycos_transf_3"/>
    <property type="match status" value="1"/>
</dbReference>
<dbReference type="InterPro" id="IPR000312">
    <property type="entry name" value="Glycosyl_Trfase_fam3"/>
</dbReference>
<keyword evidence="3" id="KW-0460">Magnesium</keyword>
<feature type="binding site" evidence="3">
    <location>
        <position position="223"/>
    </location>
    <ligand>
        <name>Mg(2+)</name>
        <dbReference type="ChEBI" id="CHEBI:18420"/>
        <label>2</label>
    </ligand>
</feature>
<dbReference type="Proteomes" id="UP000642809">
    <property type="component" value="Unassembled WGS sequence"/>
</dbReference>
<sequence>MKEILNQLIEHKTLSKAQAREVLKNIASGNYNNSQIAAFMTVYLMRSITVEELSGFREAMLELCVPVDIPEYDAIDLCGTGGDGKDTFNISTLASFIVAGAGQHVAKHGNTGVSSICGSSNLLASFGYDFTNDMDKIRKSLDEAGICFLHAPLFHPAMKHVAPIRKELGVKTFFNMLGPMVNPSFPKKQLVGVFSLELARLYGYLYQENEGRFSILHALDGYDEISLTGDFKMISNEGEKLFTPEQIGLPKIEASRIAGGETIAESAQIFENVLKGKGTVEQNSVVIANAAAALVTAHSSLDFPSAVEKATDSLMGGKALKVFQTLLSPKTSISLSN</sequence>
<comment type="caution">
    <text evidence="3">Lacks conserved residue(s) required for the propagation of feature annotation.</text>
</comment>
<keyword evidence="2 3" id="KW-0808">Transferase</keyword>
<feature type="binding site" evidence="3">
    <location>
        <position position="87"/>
    </location>
    <ligand>
        <name>5-phospho-alpha-D-ribose 1-diphosphate</name>
        <dbReference type="ChEBI" id="CHEBI:58017"/>
    </ligand>
</feature>
<dbReference type="InterPro" id="IPR036320">
    <property type="entry name" value="Glycosyl_Trfase_fam3_N_dom_sf"/>
</dbReference>
<dbReference type="PANTHER" id="PTHR43285:SF2">
    <property type="entry name" value="ANTHRANILATE PHOSPHORIBOSYLTRANSFERASE"/>
    <property type="match status" value="1"/>
</dbReference>
<feature type="binding site" evidence="3">
    <location>
        <position position="79"/>
    </location>
    <ligand>
        <name>anthranilate</name>
        <dbReference type="ChEBI" id="CHEBI:16567"/>
        <label>1</label>
    </ligand>
</feature>
<dbReference type="Gene3D" id="3.40.1030.10">
    <property type="entry name" value="Nucleoside phosphorylase/phosphoribosyltransferase catalytic domain"/>
    <property type="match status" value="1"/>
</dbReference>
<comment type="subunit">
    <text evidence="3">Homodimer.</text>
</comment>
<dbReference type="InterPro" id="IPR035902">
    <property type="entry name" value="Nuc_phospho_transferase"/>
</dbReference>
<dbReference type="Gene3D" id="1.20.970.10">
    <property type="entry name" value="Transferase, Pyrimidine Nucleoside Phosphorylase, Chain C"/>
    <property type="match status" value="1"/>
</dbReference>
<organism evidence="6 7">
    <name type="scientific">Mongoliitalea lutea</name>
    <dbReference type="NCBI Taxonomy" id="849756"/>
    <lineage>
        <taxon>Bacteria</taxon>
        <taxon>Pseudomonadati</taxon>
        <taxon>Bacteroidota</taxon>
        <taxon>Cytophagia</taxon>
        <taxon>Cytophagales</taxon>
        <taxon>Cyclobacteriaceae</taxon>
        <taxon>Mongoliitalea</taxon>
    </lineage>
</organism>
<proteinExistence type="inferred from homology"/>
<feature type="binding site" evidence="3">
    <location>
        <begin position="107"/>
        <end position="115"/>
    </location>
    <ligand>
        <name>5-phospho-alpha-D-ribose 1-diphosphate</name>
        <dbReference type="ChEBI" id="CHEBI:58017"/>
    </ligand>
</feature>
<feature type="binding site" evidence="3">
    <location>
        <position position="91"/>
    </location>
    <ligand>
        <name>Mg(2+)</name>
        <dbReference type="ChEBI" id="CHEBI:18420"/>
        <label>1</label>
    </ligand>
</feature>
<evidence type="ECO:0000256" key="3">
    <source>
        <dbReference type="HAMAP-Rule" id="MF_00211"/>
    </source>
</evidence>
<keyword evidence="3" id="KW-0057">Aromatic amino acid biosynthesis</keyword>
<dbReference type="NCBIfam" id="TIGR01245">
    <property type="entry name" value="trpD"/>
    <property type="match status" value="1"/>
</dbReference>
<comment type="function">
    <text evidence="3">Catalyzes the transfer of the phosphoribosyl group of 5-phosphorylribose-1-pyrophosphate (PRPP) to anthranilate to yield N-(5'-phosphoribosyl)-anthranilate (PRA).</text>
</comment>
<feature type="binding site" evidence="3">
    <location>
        <begin position="82"/>
        <end position="83"/>
    </location>
    <ligand>
        <name>5-phospho-alpha-D-ribose 1-diphosphate</name>
        <dbReference type="ChEBI" id="CHEBI:58017"/>
    </ligand>
</feature>
<comment type="catalytic activity">
    <reaction evidence="3">
        <text>N-(5-phospho-beta-D-ribosyl)anthranilate + diphosphate = 5-phospho-alpha-D-ribose 1-diphosphate + anthranilate</text>
        <dbReference type="Rhea" id="RHEA:11768"/>
        <dbReference type="ChEBI" id="CHEBI:16567"/>
        <dbReference type="ChEBI" id="CHEBI:18277"/>
        <dbReference type="ChEBI" id="CHEBI:33019"/>
        <dbReference type="ChEBI" id="CHEBI:58017"/>
        <dbReference type="EC" id="2.4.2.18"/>
    </reaction>
</comment>
<comment type="pathway">
    <text evidence="3">Amino-acid biosynthesis; L-tryptophan biosynthesis; L-tryptophan from chorismate: step 2/5.</text>
</comment>
<dbReference type="InterPro" id="IPR017459">
    <property type="entry name" value="Glycosyl_Trfase_fam3_N_dom"/>
</dbReference>
<gene>
    <name evidence="3 6" type="primary">trpD</name>
    <name evidence="6" type="ORF">GCM10008106_06360</name>
</gene>